<evidence type="ECO:0000313" key="1">
    <source>
        <dbReference type="EMBL" id="KAF5797122.1"/>
    </source>
</evidence>
<reference evidence="1" key="2">
    <citation type="submission" date="2020-06" db="EMBL/GenBank/DDBJ databases">
        <title>Helianthus annuus Genome sequencing and assembly Release 2.</title>
        <authorList>
            <person name="Gouzy J."/>
            <person name="Langlade N."/>
            <person name="Munos S."/>
        </authorList>
    </citation>
    <scope>NUCLEOTIDE SEQUENCE</scope>
    <source>
        <tissue evidence="1">Leaves</tissue>
    </source>
</reference>
<keyword evidence="2" id="KW-1185">Reference proteome</keyword>
<evidence type="ECO:0000313" key="2">
    <source>
        <dbReference type="Proteomes" id="UP000215914"/>
    </source>
</evidence>
<dbReference type="AlphaFoldDB" id="A0A9K3NE06"/>
<proteinExistence type="predicted"/>
<sequence length="67" mass="7920">MMCCEELRVKWKDMKSMRRQTIRETTSVSIDRLKKCYMCRGDGVTKTKVTIDIDSQVDGKVLNFYFC</sequence>
<dbReference type="EMBL" id="MNCJ02000323">
    <property type="protein sequence ID" value="KAF5797122.1"/>
    <property type="molecule type" value="Genomic_DNA"/>
</dbReference>
<dbReference type="Gramene" id="mRNA:HanXRQr2_Chr08g0359971">
    <property type="protein sequence ID" value="mRNA:HanXRQr2_Chr08g0359971"/>
    <property type="gene ID" value="HanXRQr2_Chr08g0359971"/>
</dbReference>
<reference evidence="1" key="1">
    <citation type="journal article" date="2017" name="Nature">
        <title>The sunflower genome provides insights into oil metabolism, flowering and Asterid evolution.</title>
        <authorList>
            <person name="Badouin H."/>
            <person name="Gouzy J."/>
            <person name="Grassa C.J."/>
            <person name="Murat F."/>
            <person name="Staton S.E."/>
            <person name="Cottret L."/>
            <person name="Lelandais-Briere C."/>
            <person name="Owens G.L."/>
            <person name="Carrere S."/>
            <person name="Mayjonade B."/>
            <person name="Legrand L."/>
            <person name="Gill N."/>
            <person name="Kane N.C."/>
            <person name="Bowers J.E."/>
            <person name="Hubner S."/>
            <person name="Bellec A."/>
            <person name="Berard A."/>
            <person name="Berges H."/>
            <person name="Blanchet N."/>
            <person name="Boniface M.C."/>
            <person name="Brunel D."/>
            <person name="Catrice O."/>
            <person name="Chaidir N."/>
            <person name="Claudel C."/>
            <person name="Donnadieu C."/>
            <person name="Faraut T."/>
            <person name="Fievet G."/>
            <person name="Helmstetter N."/>
            <person name="King M."/>
            <person name="Knapp S.J."/>
            <person name="Lai Z."/>
            <person name="Le Paslier M.C."/>
            <person name="Lippi Y."/>
            <person name="Lorenzon L."/>
            <person name="Mandel J.R."/>
            <person name="Marage G."/>
            <person name="Marchand G."/>
            <person name="Marquand E."/>
            <person name="Bret-Mestries E."/>
            <person name="Morien E."/>
            <person name="Nambeesan S."/>
            <person name="Nguyen T."/>
            <person name="Pegot-Espagnet P."/>
            <person name="Pouilly N."/>
            <person name="Raftis F."/>
            <person name="Sallet E."/>
            <person name="Schiex T."/>
            <person name="Thomas J."/>
            <person name="Vandecasteele C."/>
            <person name="Vares D."/>
            <person name="Vear F."/>
            <person name="Vautrin S."/>
            <person name="Crespi M."/>
            <person name="Mangin B."/>
            <person name="Burke J.M."/>
            <person name="Salse J."/>
            <person name="Munos S."/>
            <person name="Vincourt P."/>
            <person name="Rieseberg L.H."/>
            <person name="Langlade N.B."/>
        </authorList>
    </citation>
    <scope>NUCLEOTIDE SEQUENCE</scope>
    <source>
        <tissue evidence="1">Leaves</tissue>
    </source>
</reference>
<comment type="caution">
    <text evidence="1">The sequence shown here is derived from an EMBL/GenBank/DDBJ whole genome shotgun (WGS) entry which is preliminary data.</text>
</comment>
<name>A0A9K3NE06_HELAN</name>
<dbReference type="Proteomes" id="UP000215914">
    <property type="component" value="Unassembled WGS sequence"/>
</dbReference>
<organism evidence="1 2">
    <name type="scientific">Helianthus annuus</name>
    <name type="common">Common sunflower</name>
    <dbReference type="NCBI Taxonomy" id="4232"/>
    <lineage>
        <taxon>Eukaryota</taxon>
        <taxon>Viridiplantae</taxon>
        <taxon>Streptophyta</taxon>
        <taxon>Embryophyta</taxon>
        <taxon>Tracheophyta</taxon>
        <taxon>Spermatophyta</taxon>
        <taxon>Magnoliopsida</taxon>
        <taxon>eudicotyledons</taxon>
        <taxon>Gunneridae</taxon>
        <taxon>Pentapetalae</taxon>
        <taxon>asterids</taxon>
        <taxon>campanulids</taxon>
        <taxon>Asterales</taxon>
        <taxon>Asteraceae</taxon>
        <taxon>Asteroideae</taxon>
        <taxon>Heliantheae alliance</taxon>
        <taxon>Heliantheae</taxon>
        <taxon>Helianthus</taxon>
    </lineage>
</organism>
<accession>A0A9K3NE06</accession>
<gene>
    <name evidence="1" type="ORF">HanXRQr2_Chr08g0359971</name>
</gene>
<protein>
    <submittedName>
        <fullName evidence="1">Uncharacterized protein</fullName>
    </submittedName>
</protein>